<feature type="signal peptide" evidence="2">
    <location>
        <begin position="1"/>
        <end position="25"/>
    </location>
</feature>
<keyword evidence="4" id="KW-1185">Reference proteome</keyword>
<gene>
    <name evidence="3" type="ORF">Vbra_10417</name>
</gene>
<organism evidence="3 4">
    <name type="scientific">Vitrella brassicaformis (strain CCMP3155)</name>
    <dbReference type="NCBI Taxonomy" id="1169540"/>
    <lineage>
        <taxon>Eukaryota</taxon>
        <taxon>Sar</taxon>
        <taxon>Alveolata</taxon>
        <taxon>Colpodellida</taxon>
        <taxon>Vitrellaceae</taxon>
        <taxon>Vitrella</taxon>
    </lineage>
</organism>
<evidence type="ECO:0000256" key="1">
    <source>
        <dbReference type="SAM" id="MobiDB-lite"/>
    </source>
</evidence>
<keyword evidence="2" id="KW-0732">Signal</keyword>
<feature type="region of interest" description="Disordered" evidence="1">
    <location>
        <begin position="289"/>
        <end position="311"/>
    </location>
</feature>
<feature type="region of interest" description="Disordered" evidence="1">
    <location>
        <begin position="46"/>
        <end position="76"/>
    </location>
</feature>
<feature type="region of interest" description="Disordered" evidence="1">
    <location>
        <begin position="111"/>
        <end position="131"/>
    </location>
</feature>
<feature type="compositionally biased region" description="Low complexity" evidence="1">
    <location>
        <begin position="223"/>
        <end position="244"/>
    </location>
</feature>
<dbReference type="InParanoid" id="A0A0G4GUI2"/>
<dbReference type="EMBL" id="CDMY01000821">
    <property type="protein sequence ID" value="CEM34497.1"/>
    <property type="molecule type" value="Genomic_DNA"/>
</dbReference>
<protein>
    <submittedName>
        <fullName evidence="3">Uncharacterized protein</fullName>
    </submittedName>
</protein>
<proteinExistence type="predicted"/>
<dbReference type="VEuPathDB" id="CryptoDB:Vbra_10417"/>
<feature type="region of interest" description="Disordered" evidence="1">
    <location>
        <begin position="221"/>
        <end position="244"/>
    </location>
</feature>
<dbReference type="AlphaFoldDB" id="A0A0G4GUI2"/>
<sequence>MPPCISPIAACLMFFCLMLSQCGHGDIIASRPQQQLVQPAMRAAKDVSKTKANSTASSATTGTTATTNTSDSSSATASAMTVTAKNQRISMIAPPASLSAALSAAAAAPVGGGNSSSSLSPTKTDLSKPDWTVKKSPGLEAIYTHSYLDAPLAKEGEPCGPGTGVFDRCRDPQEKVTLQCCMNYQSMTIGKPTAKCLEYQKCFNSADLMINTGAKTVAPPLPEGAAPGATAPAPAPAAAETAAGKGKGAAEAGVKPEVFVPLIFEPHPFGDGGYYHYFDARTKKYNRLGFYEPGRTNSNSKRRNSPEPLRRGCPAVRAAVTGRLCFCTRDFEKKCLSQGGKYLFHTIHRREGYRQYGYMESNTSKWMIPFGPRIPWDPKDSGDYVEKEEKECIKPGGDASRKHALYTALTVATAVLAATRAVI</sequence>
<reference evidence="3 4" key="1">
    <citation type="submission" date="2014-11" db="EMBL/GenBank/DDBJ databases">
        <authorList>
            <person name="Zhu J."/>
            <person name="Qi W."/>
            <person name="Song R."/>
        </authorList>
    </citation>
    <scope>NUCLEOTIDE SEQUENCE [LARGE SCALE GENOMIC DNA]</scope>
</reference>
<feature type="chain" id="PRO_5005190513" evidence="2">
    <location>
        <begin position="26"/>
        <end position="423"/>
    </location>
</feature>
<name>A0A0G4GUI2_VITBC</name>
<feature type="compositionally biased region" description="Low complexity" evidence="1">
    <location>
        <begin position="50"/>
        <end position="76"/>
    </location>
</feature>
<dbReference type="Proteomes" id="UP000041254">
    <property type="component" value="Unassembled WGS sequence"/>
</dbReference>
<accession>A0A0G4GUI2</accession>
<evidence type="ECO:0000313" key="4">
    <source>
        <dbReference type="Proteomes" id="UP000041254"/>
    </source>
</evidence>
<evidence type="ECO:0000256" key="2">
    <source>
        <dbReference type="SAM" id="SignalP"/>
    </source>
</evidence>
<evidence type="ECO:0000313" key="3">
    <source>
        <dbReference type="EMBL" id="CEM34497.1"/>
    </source>
</evidence>